<dbReference type="SUPFAM" id="SSF54909">
    <property type="entry name" value="Dimeric alpha+beta barrel"/>
    <property type="match status" value="1"/>
</dbReference>
<name>A0A9P4TZ60_9PEZI</name>
<dbReference type="EMBL" id="MU007028">
    <property type="protein sequence ID" value="KAF2432139.1"/>
    <property type="molecule type" value="Genomic_DNA"/>
</dbReference>
<comment type="subunit">
    <text evidence="1">Homodimer.</text>
</comment>
<dbReference type="Proteomes" id="UP000800235">
    <property type="component" value="Unassembled WGS sequence"/>
</dbReference>
<dbReference type="PANTHER" id="PTHR33178:SF10">
    <property type="entry name" value="STRESS-RESPONSE A_B BARREL DOMAIN-CONTAINING PROTEIN"/>
    <property type="match status" value="1"/>
</dbReference>
<sequence>MAIVHMIIFQFKADASDKAIQGLCDHMLELSEKCIHPTTKKPYIRLSDGGKNNSPEGLTGGFTHGFVMWFLTPEDRDYYVHKDPAHREFVKAASKVVEDVRVVDFEPGVF</sequence>
<evidence type="ECO:0000313" key="4">
    <source>
        <dbReference type="Proteomes" id="UP000800235"/>
    </source>
</evidence>
<gene>
    <name evidence="3" type="ORF">EJ08DRAFT_586292</name>
</gene>
<dbReference type="SMART" id="SM00886">
    <property type="entry name" value="Dabb"/>
    <property type="match status" value="1"/>
</dbReference>
<evidence type="ECO:0000256" key="1">
    <source>
        <dbReference type="ARBA" id="ARBA00011738"/>
    </source>
</evidence>
<comment type="caution">
    <text evidence="3">The sequence shown here is derived from an EMBL/GenBank/DDBJ whole genome shotgun (WGS) entry which is preliminary data.</text>
</comment>
<evidence type="ECO:0000259" key="2">
    <source>
        <dbReference type="PROSITE" id="PS51502"/>
    </source>
</evidence>
<dbReference type="OrthoDB" id="1601230at2759"/>
<proteinExistence type="predicted"/>
<dbReference type="InterPro" id="IPR011008">
    <property type="entry name" value="Dimeric_a/b-barrel"/>
</dbReference>
<keyword evidence="4" id="KW-1185">Reference proteome</keyword>
<dbReference type="PROSITE" id="PS51502">
    <property type="entry name" value="S_R_A_B_BARREL"/>
    <property type="match status" value="1"/>
</dbReference>
<reference evidence="3" key="1">
    <citation type="journal article" date="2020" name="Stud. Mycol.">
        <title>101 Dothideomycetes genomes: a test case for predicting lifestyles and emergence of pathogens.</title>
        <authorList>
            <person name="Haridas S."/>
            <person name="Albert R."/>
            <person name="Binder M."/>
            <person name="Bloem J."/>
            <person name="Labutti K."/>
            <person name="Salamov A."/>
            <person name="Andreopoulos B."/>
            <person name="Baker S."/>
            <person name="Barry K."/>
            <person name="Bills G."/>
            <person name="Bluhm B."/>
            <person name="Cannon C."/>
            <person name="Castanera R."/>
            <person name="Culley D."/>
            <person name="Daum C."/>
            <person name="Ezra D."/>
            <person name="Gonzalez J."/>
            <person name="Henrissat B."/>
            <person name="Kuo A."/>
            <person name="Liang C."/>
            <person name="Lipzen A."/>
            <person name="Lutzoni F."/>
            <person name="Magnuson J."/>
            <person name="Mondo S."/>
            <person name="Nolan M."/>
            <person name="Ohm R."/>
            <person name="Pangilinan J."/>
            <person name="Park H.-J."/>
            <person name="Ramirez L."/>
            <person name="Alfaro M."/>
            <person name="Sun H."/>
            <person name="Tritt A."/>
            <person name="Yoshinaga Y."/>
            <person name="Zwiers L.-H."/>
            <person name="Turgeon B."/>
            <person name="Goodwin S."/>
            <person name="Spatafora J."/>
            <person name="Crous P."/>
            <person name="Grigoriev I."/>
        </authorList>
    </citation>
    <scope>NUCLEOTIDE SEQUENCE</scope>
    <source>
        <strain evidence="3">CBS 130266</strain>
    </source>
</reference>
<accession>A0A9P4TZ60</accession>
<dbReference type="AlphaFoldDB" id="A0A9P4TZ60"/>
<dbReference type="Pfam" id="PF07876">
    <property type="entry name" value="Dabb"/>
    <property type="match status" value="1"/>
</dbReference>
<feature type="domain" description="Stress-response A/B barrel" evidence="2">
    <location>
        <begin position="3"/>
        <end position="105"/>
    </location>
</feature>
<dbReference type="InterPro" id="IPR044662">
    <property type="entry name" value="HS1/DABB1-like"/>
</dbReference>
<dbReference type="PANTHER" id="PTHR33178">
    <property type="match status" value="1"/>
</dbReference>
<evidence type="ECO:0000313" key="3">
    <source>
        <dbReference type="EMBL" id="KAF2432139.1"/>
    </source>
</evidence>
<dbReference type="InterPro" id="IPR013097">
    <property type="entry name" value="Dabb"/>
</dbReference>
<organism evidence="3 4">
    <name type="scientific">Tothia fuscella</name>
    <dbReference type="NCBI Taxonomy" id="1048955"/>
    <lineage>
        <taxon>Eukaryota</taxon>
        <taxon>Fungi</taxon>
        <taxon>Dikarya</taxon>
        <taxon>Ascomycota</taxon>
        <taxon>Pezizomycotina</taxon>
        <taxon>Dothideomycetes</taxon>
        <taxon>Pleosporomycetidae</taxon>
        <taxon>Venturiales</taxon>
        <taxon>Cylindrosympodiaceae</taxon>
        <taxon>Tothia</taxon>
    </lineage>
</organism>
<dbReference type="Gene3D" id="3.30.70.100">
    <property type="match status" value="1"/>
</dbReference>
<protein>
    <recommendedName>
        <fullName evidence="2">Stress-response A/B barrel domain-containing protein</fullName>
    </recommendedName>
</protein>